<name>A0A4R6WTA1_9PROT</name>
<dbReference type="InterPro" id="IPR022644">
    <property type="entry name" value="De-COase2_N"/>
</dbReference>
<evidence type="ECO:0000313" key="8">
    <source>
        <dbReference type="Proteomes" id="UP000295783"/>
    </source>
</evidence>
<evidence type="ECO:0000259" key="6">
    <source>
        <dbReference type="Pfam" id="PF02784"/>
    </source>
</evidence>
<dbReference type="RefSeq" id="WP_133612793.1">
    <property type="nucleotide sequence ID" value="NZ_SNYW01000007.1"/>
</dbReference>
<accession>A0A4R6WTA1</accession>
<feature type="modified residue" description="N6-(pyridoxal phosphate)lysine" evidence="5">
    <location>
        <position position="69"/>
    </location>
</feature>
<dbReference type="SUPFAM" id="SSF50621">
    <property type="entry name" value="Alanine racemase C-terminal domain-like"/>
    <property type="match status" value="2"/>
</dbReference>
<gene>
    <name evidence="7" type="ORF">A8950_1281</name>
</gene>
<keyword evidence="2" id="KW-0210">Decarboxylase</keyword>
<proteinExistence type="predicted"/>
<reference evidence="7 8" key="1">
    <citation type="submission" date="2019-03" db="EMBL/GenBank/DDBJ databases">
        <title>Genomic Encyclopedia of Type Strains, Phase III (KMG-III): the genomes of soil and plant-associated and newly described type strains.</title>
        <authorList>
            <person name="Whitman W."/>
        </authorList>
    </citation>
    <scope>NUCLEOTIDE SEQUENCE [LARGE SCALE GENOMIC DNA]</scope>
    <source>
        <strain evidence="7 8">CGMCC 1.7660</strain>
    </source>
</reference>
<feature type="domain" description="Orn/DAP/Arg decarboxylase 2 N-terminal" evidence="6">
    <location>
        <begin position="58"/>
        <end position="309"/>
    </location>
</feature>
<evidence type="ECO:0000256" key="2">
    <source>
        <dbReference type="ARBA" id="ARBA00022793"/>
    </source>
</evidence>
<organism evidence="7 8">
    <name type="scientific">Dongia mobilis</name>
    <dbReference type="NCBI Taxonomy" id="578943"/>
    <lineage>
        <taxon>Bacteria</taxon>
        <taxon>Pseudomonadati</taxon>
        <taxon>Pseudomonadota</taxon>
        <taxon>Alphaproteobacteria</taxon>
        <taxon>Rhodospirillales</taxon>
        <taxon>Dongiaceae</taxon>
        <taxon>Dongia</taxon>
    </lineage>
</organism>
<dbReference type="PROSITE" id="PS00878">
    <property type="entry name" value="ODR_DC_2_1"/>
    <property type="match status" value="1"/>
</dbReference>
<dbReference type="Proteomes" id="UP000295783">
    <property type="component" value="Unassembled WGS sequence"/>
</dbReference>
<dbReference type="InterPro" id="IPR022657">
    <property type="entry name" value="De-COase2_CS"/>
</dbReference>
<dbReference type="AlphaFoldDB" id="A0A4R6WTA1"/>
<comment type="cofactor">
    <cofactor evidence="1 5">
        <name>pyridoxal 5'-phosphate</name>
        <dbReference type="ChEBI" id="CHEBI:597326"/>
    </cofactor>
</comment>
<protein>
    <submittedName>
        <fullName evidence="7">Diaminopimelate decarboxylase</fullName>
    </submittedName>
</protein>
<dbReference type="SUPFAM" id="SSF51419">
    <property type="entry name" value="PLP-binding barrel"/>
    <property type="match status" value="1"/>
</dbReference>
<dbReference type="InterPro" id="IPR029066">
    <property type="entry name" value="PLP-binding_barrel"/>
</dbReference>
<dbReference type="EMBL" id="SNYW01000007">
    <property type="protein sequence ID" value="TDQ82999.1"/>
    <property type="molecule type" value="Genomic_DNA"/>
</dbReference>
<dbReference type="OrthoDB" id="9802147at2"/>
<dbReference type="Pfam" id="PF02784">
    <property type="entry name" value="Orn_Arg_deC_N"/>
    <property type="match status" value="1"/>
</dbReference>
<dbReference type="PRINTS" id="PR01179">
    <property type="entry name" value="ODADCRBXLASE"/>
</dbReference>
<dbReference type="PANTHER" id="PTHR43727">
    <property type="entry name" value="DIAMINOPIMELATE DECARBOXYLASE"/>
    <property type="match status" value="1"/>
</dbReference>
<dbReference type="Gene3D" id="2.40.37.10">
    <property type="entry name" value="Lyase, Ornithine Decarboxylase, Chain A, domain 1"/>
    <property type="match status" value="1"/>
</dbReference>
<dbReference type="InterPro" id="IPR022653">
    <property type="entry name" value="De-COase2_pyr-phos_BS"/>
</dbReference>
<keyword evidence="3 5" id="KW-0663">Pyridoxal phosphate</keyword>
<keyword evidence="8" id="KW-1185">Reference proteome</keyword>
<dbReference type="Gene3D" id="3.20.20.10">
    <property type="entry name" value="Alanine racemase"/>
    <property type="match status" value="1"/>
</dbReference>
<dbReference type="GO" id="GO:0008836">
    <property type="term" value="F:diaminopimelate decarboxylase activity"/>
    <property type="evidence" value="ECO:0007669"/>
    <property type="project" value="TreeGrafter"/>
</dbReference>
<evidence type="ECO:0000256" key="3">
    <source>
        <dbReference type="ARBA" id="ARBA00022898"/>
    </source>
</evidence>
<evidence type="ECO:0000256" key="4">
    <source>
        <dbReference type="ARBA" id="ARBA00023239"/>
    </source>
</evidence>
<comment type="caution">
    <text evidence="7">The sequence shown here is derived from an EMBL/GenBank/DDBJ whole genome shotgun (WGS) entry which is preliminary data.</text>
</comment>
<dbReference type="GO" id="GO:0009089">
    <property type="term" value="P:lysine biosynthetic process via diaminopimelate"/>
    <property type="evidence" value="ECO:0007669"/>
    <property type="project" value="TreeGrafter"/>
</dbReference>
<dbReference type="FunFam" id="3.20.20.10:FF:000003">
    <property type="entry name" value="Diaminopimelate decarboxylase"/>
    <property type="match status" value="1"/>
</dbReference>
<evidence type="ECO:0000256" key="5">
    <source>
        <dbReference type="PIRSR" id="PIRSR600183-50"/>
    </source>
</evidence>
<dbReference type="InterPro" id="IPR000183">
    <property type="entry name" value="Orn/DAP/Arg_de-COase"/>
</dbReference>
<keyword evidence="4" id="KW-0456">Lyase</keyword>
<dbReference type="PROSITE" id="PS00879">
    <property type="entry name" value="ODR_DC_2_2"/>
    <property type="match status" value="1"/>
</dbReference>
<dbReference type="PANTHER" id="PTHR43727:SF2">
    <property type="entry name" value="GROUP IV DECARBOXYLASE"/>
    <property type="match status" value="1"/>
</dbReference>
<evidence type="ECO:0000313" key="7">
    <source>
        <dbReference type="EMBL" id="TDQ82999.1"/>
    </source>
</evidence>
<sequence>MNTSTTLSAGLGSAAGHLTLDGHDLVELAAEHGSPLFVFSERRLAANAASFREAARAGHGRARIFFASKACSNLHVLKVIRAQGLDIEINSGGELWKALQAGFAPRQIVFNGVAKSVAEIREAVTQGIQAINVDSACELARIAEVATGLDRKATVSLRLVPGIGGGATAGIQTGSAASKFGMTEDELRTAIGIARDNPRAIDVAGLHIHIGSQVLDIVDFAQGVAFAADAARRLAGAMGSQLRHVNLGGGYPIDYTHRQQGSNQVAQSDLSAFAAPEAAPSMLGEVAAQAGRQFAAEMEIFFEPGRSMVGDCGLLLSRVESQRYRGTTPWLYLDAGYNLLLDSTATRWYYHMVNASRMAEPADTAFRVVGPLCDSADCFFDVEGEYLWKAVKARLGDVAGADDALLDDLKRRIVRLPETRDLPAASRPGDLVALLDTGAYSLEEMFQYCGRQRAKAIMIGIDDSIVTLRERDRPEDLLDVAERRLLDAV</sequence>
<feature type="active site" description="Proton donor" evidence="5">
    <location>
        <position position="373"/>
    </location>
</feature>
<dbReference type="InterPro" id="IPR009006">
    <property type="entry name" value="Ala_racemase/Decarboxylase_C"/>
</dbReference>
<evidence type="ECO:0000256" key="1">
    <source>
        <dbReference type="ARBA" id="ARBA00001933"/>
    </source>
</evidence>